<feature type="region of interest" description="Disordered" evidence="1">
    <location>
        <begin position="155"/>
        <end position="180"/>
    </location>
</feature>
<name>Q6IL45_DROME</name>
<dbReference type="AlphaFoldDB" id="Q6IL45"/>
<accession>Q6IL45</accession>
<sequence length="180" mass="19729">MHIVADNLGRDESAGRASIRRGSPQLRPLVRIEGHEQRPSATGSESESESKSQPQSQDENKDDVVEYKDGDADAADFSRSAFPAWARRLQLKLKGCTTLLLSPMLPLCCCRRCLRRRQLQNGADLEPENSTGGPARRLAGLTDTKVLLLQSLMKKNATAPRGQGQRGTDLPGQMRHAKLG</sequence>
<gene>
    <name evidence="2" type="ORF">HDC10416</name>
</gene>
<protein>
    <submittedName>
        <fullName evidence="2">HDC10416</fullName>
    </submittedName>
</protein>
<organism evidence="2">
    <name type="scientific">Drosophila melanogaster</name>
    <name type="common">Fruit fly</name>
    <dbReference type="NCBI Taxonomy" id="7227"/>
    <lineage>
        <taxon>Eukaryota</taxon>
        <taxon>Metazoa</taxon>
        <taxon>Ecdysozoa</taxon>
        <taxon>Arthropoda</taxon>
        <taxon>Hexapoda</taxon>
        <taxon>Insecta</taxon>
        <taxon>Pterygota</taxon>
        <taxon>Neoptera</taxon>
        <taxon>Endopterygota</taxon>
        <taxon>Diptera</taxon>
        <taxon>Brachycera</taxon>
        <taxon>Muscomorpha</taxon>
        <taxon>Ephydroidea</taxon>
        <taxon>Drosophilidae</taxon>
        <taxon>Drosophila</taxon>
        <taxon>Sophophora</taxon>
    </lineage>
</organism>
<dbReference type="EMBL" id="BK002171">
    <property type="protein sequence ID" value="DAA03016.1"/>
    <property type="molecule type" value="Genomic_DNA"/>
</dbReference>
<feature type="region of interest" description="Disordered" evidence="1">
    <location>
        <begin position="1"/>
        <end position="62"/>
    </location>
</feature>
<proteinExistence type="predicted"/>
<evidence type="ECO:0000313" key="2">
    <source>
        <dbReference type="EMBL" id="DAA03016.1"/>
    </source>
</evidence>
<reference evidence="2" key="1">
    <citation type="journal article" date="2003" name="Genome Biol.">
        <title>An integrated gene annotation and transcriptional profiling approach towards the full gene content of the Drosophila genome.</title>
        <authorList>
            <person name="Hild M."/>
            <person name="Beckmann B."/>
            <person name="Haas S.A."/>
            <person name="Koch B."/>
            <person name="Solovyev V."/>
            <person name="Busold C."/>
            <person name="Fellenberg K."/>
            <person name="Boutros M."/>
            <person name="Vingron M."/>
            <person name="Sauer F."/>
            <person name="Hoheisel J.D."/>
            <person name="Paro R."/>
        </authorList>
    </citation>
    <scope>NUCLEOTIDE SEQUENCE</scope>
</reference>
<evidence type="ECO:0000256" key="1">
    <source>
        <dbReference type="SAM" id="MobiDB-lite"/>
    </source>
</evidence>